<feature type="compositionally biased region" description="Basic and acidic residues" evidence="1">
    <location>
        <begin position="11"/>
        <end position="30"/>
    </location>
</feature>
<organism evidence="2 3">
    <name type="scientific">Cordylochernes scorpioides</name>
    <dbReference type="NCBI Taxonomy" id="51811"/>
    <lineage>
        <taxon>Eukaryota</taxon>
        <taxon>Metazoa</taxon>
        <taxon>Ecdysozoa</taxon>
        <taxon>Arthropoda</taxon>
        <taxon>Chelicerata</taxon>
        <taxon>Arachnida</taxon>
        <taxon>Pseudoscorpiones</taxon>
        <taxon>Cheliferoidea</taxon>
        <taxon>Chernetidae</taxon>
        <taxon>Cordylochernes</taxon>
    </lineage>
</organism>
<feature type="compositionally biased region" description="Low complexity" evidence="1">
    <location>
        <begin position="305"/>
        <end position="322"/>
    </location>
</feature>
<feature type="compositionally biased region" description="Pro residues" evidence="1">
    <location>
        <begin position="749"/>
        <end position="759"/>
    </location>
</feature>
<evidence type="ECO:0000313" key="2">
    <source>
        <dbReference type="EMBL" id="UYV79807.1"/>
    </source>
</evidence>
<sequence>MEINQDSIGVKTDDLTKERGEKGGQEMTGREQMEPLAAAISQIAAALARGRYDTRARIYQSSMEHTARPSFFQTFDRKMEDASMGEQEKLLRLPNYLARQPLELFRKLRLADRSYFQVKQILLDLYPESSEASFAKYFAMKLTGQANLETYYREKTAMGLQLGLPQEVILETLTEGLPFSDQRLVRVVPPENLGEWFRLVQRIHGPSVPTTRPREDHPPTMSGPYHSTPRHPGAWNAPLPPSNCVKDANLAAARGDVTTGSAAATSSNGAARILGNWVDYTEDQGPGEDDDFTVVKSKKRRRDSPGSPAAAAPSSGTRGAGATRWPRSSTGWAPRAEEVRTTRAHIAEARARQASSTEDHCVFVERSPELEPYHYLRAIDRMFGSTREVFQVTKMNGHFLVGLANRGMAERLINEGLEVEGTLHRACPFRKRAERITVGNLPFFVGDAAVISALSSFGRVTSIAPKLMKAGPYIYNDGRREAFIILREGMTIERLPTRLDISIKGESWPAYLSSGIRCSRCRGQGHRRANCPLLAARTTAPGPATPTSPTSVPPVTAPGLPQQPSAHLPLPASPSPTMESPSASPAARAVTPSAAPRPSTPVAPAVPMEMAPPASPPVTPAPSLRAPGGNGPAAPTPDIQMSVIEETSTSSTSSSRTSTRESLVIFIERNPGDSFAGTDALGLGREEVLDLLSSKTRAQKNGPLLLPLQSDALTDLIGQLLNLKPGGSSNIYKILRQVKAEFRIAPAAVPPTPTLPAPRPSETTPPTSHKEDLTPALMTPPPPAPTDMEEDDPMTEEERCAPPLPVPRLPEPTPPTPLGEETTLAMATPPPPLPCLLSQVDLERKCEAQICDLLEELNYHQALKPLIKKGIDLKNLSFAIMWLESREYLLKTLIPRPRHRAILAGFSALSLSMLETATQLFKRDCPTSDWLWAPDRIKNIVYISH</sequence>
<feature type="region of interest" description="Disordered" evidence="1">
    <location>
        <begin position="1"/>
        <end position="30"/>
    </location>
</feature>
<dbReference type="EMBL" id="CP092880">
    <property type="protein sequence ID" value="UYV79807.1"/>
    <property type="molecule type" value="Genomic_DNA"/>
</dbReference>
<feature type="compositionally biased region" description="Pro residues" evidence="1">
    <location>
        <begin position="802"/>
        <end position="812"/>
    </location>
</feature>
<evidence type="ECO:0000313" key="3">
    <source>
        <dbReference type="Proteomes" id="UP001235939"/>
    </source>
</evidence>
<keyword evidence="3" id="KW-1185">Reference proteome</keyword>
<feature type="region of interest" description="Disordered" evidence="1">
    <location>
        <begin position="206"/>
        <end position="227"/>
    </location>
</feature>
<feature type="region of interest" description="Disordered" evidence="1">
    <location>
        <begin position="281"/>
        <end position="336"/>
    </location>
</feature>
<feature type="compositionally biased region" description="Pro residues" evidence="1">
    <location>
        <begin position="543"/>
        <end position="556"/>
    </location>
</feature>
<reference evidence="2 3" key="1">
    <citation type="submission" date="2022-01" db="EMBL/GenBank/DDBJ databases">
        <title>A chromosomal length assembly of Cordylochernes scorpioides.</title>
        <authorList>
            <person name="Zeh D."/>
            <person name="Zeh J."/>
        </authorList>
    </citation>
    <scope>NUCLEOTIDE SEQUENCE [LARGE SCALE GENOMIC DNA]</scope>
    <source>
        <strain evidence="2">IN4F17</strain>
        <tissue evidence="2">Whole Body</tissue>
    </source>
</reference>
<dbReference type="Proteomes" id="UP001235939">
    <property type="component" value="Chromosome 18"/>
</dbReference>
<feature type="region of interest" description="Disordered" evidence="1">
    <location>
        <begin position="749"/>
        <end position="812"/>
    </location>
</feature>
<protein>
    <submittedName>
        <fullName evidence="2">Uncharacterized protein</fullName>
    </submittedName>
</protein>
<evidence type="ECO:0000256" key="1">
    <source>
        <dbReference type="SAM" id="MobiDB-lite"/>
    </source>
</evidence>
<feature type="compositionally biased region" description="Low complexity" evidence="1">
    <location>
        <begin position="557"/>
        <end position="570"/>
    </location>
</feature>
<gene>
    <name evidence="2" type="ORF">LAZ67_18000724</name>
</gene>
<feature type="compositionally biased region" description="Acidic residues" evidence="1">
    <location>
        <begin position="281"/>
        <end position="292"/>
    </location>
</feature>
<accession>A0ABY6LH89</accession>
<feature type="compositionally biased region" description="Low complexity" evidence="1">
    <location>
        <begin position="602"/>
        <end position="612"/>
    </location>
</feature>
<proteinExistence type="predicted"/>
<feature type="region of interest" description="Disordered" evidence="1">
    <location>
        <begin position="537"/>
        <end position="638"/>
    </location>
</feature>
<name>A0ABY6LH89_9ARAC</name>